<proteinExistence type="predicted"/>
<feature type="region of interest" description="Disordered" evidence="1">
    <location>
        <begin position="1"/>
        <end position="36"/>
    </location>
</feature>
<reference evidence="2 3" key="1">
    <citation type="submission" date="2016-10" db="EMBL/GenBank/DDBJ databases">
        <title>Paenibacillus species isolates.</title>
        <authorList>
            <person name="Beno S.M."/>
        </authorList>
    </citation>
    <scope>NUCLEOTIDE SEQUENCE [LARGE SCALE GENOMIC DNA]</scope>
    <source>
        <strain evidence="2 3">FSL R5-0923</strain>
    </source>
</reference>
<sequence length="96" mass="10382">MANGRNNKKMGGNSNAKSNGNSNGKNNGNGNSEETAELSAEDYEIIAAALATLGDFFAFLSLVKARQVTKETGGEIEVPEIFTLSTKKKPYRRKLR</sequence>
<evidence type="ECO:0000313" key="2">
    <source>
        <dbReference type="EMBL" id="OMD46785.1"/>
    </source>
</evidence>
<evidence type="ECO:0000256" key="1">
    <source>
        <dbReference type="SAM" id="MobiDB-lite"/>
    </source>
</evidence>
<keyword evidence="3" id="KW-1185">Reference proteome</keyword>
<dbReference type="EMBL" id="MPTD01000022">
    <property type="protein sequence ID" value="OMD46785.1"/>
    <property type="molecule type" value="Genomic_DNA"/>
</dbReference>
<dbReference type="RefSeq" id="WP_076300787.1">
    <property type="nucleotide sequence ID" value="NZ_MPTD01000022.1"/>
</dbReference>
<evidence type="ECO:0000313" key="3">
    <source>
        <dbReference type="Proteomes" id="UP000187313"/>
    </source>
</evidence>
<dbReference type="Proteomes" id="UP000187313">
    <property type="component" value="Unassembled WGS sequence"/>
</dbReference>
<comment type="caution">
    <text evidence="2">The sequence shown here is derived from an EMBL/GenBank/DDBJ whole genome shotgun (WGS) entry which is preliminary data.</text>
</comment>
<organism evidence="2 3">
    <name type="scientific">Paenibacillus odorifer</name>
    <dbReference type="NCBI Taxonomy" id="189426"/>
    <lineage>
        <taxon>Bacteria</taxon>
        <taxon>Bacillati</taxon>
        <taxon>Bacillota</taxon>
        <taxon>Bacilli</taxon>
        <taxon>Bacillales</taxon>
        <taxon>Paenibacillaceae</taxon>
        <taxon>Paenibacillus</taxon>
    </lineage>
</organism>
<gene>
    <name evidence="2" type="ORF">BSK51_26420</name>
</gene>
<name>A0ABX3H8J1_9BACL</name>
<feature type="compositionally biased region" description="Low complexity" evidence="1">
    <location>
        <begin position="9"/>
        <end position="32"/>
    </location>
</feature>
<protein>
    <submittedName>
        <fullName evidence="2">Uncharacterized protein</fullName>
    </submittedName>
</protein>
<accession>A0ABX3H8J1</accession>